<dbReference type="FunFam" id="2.40.10.500:FF:000001">
    <property type="entry name" value="tripartite motif-containing protein 3-like"/>
    <property type="match status" value="1"/>
</dbReference>
<dbReference type="CDD" id="cd05819">
    <property type="entry name" value="NHL"/>
    <property type="match status" value="1"/>
</dbReference>
<dbReference type="AlphaFoldDB" id="A0A6P4Y0T6"/>
<keyword evidence="4" id="KW-0597">Phosphoprotein</keyword>
<keyword evidence="14" id="KW-1185">Reference proteome</keyword>
<dbReference type="Gene3D" id="2.120.10.30">
    <property type="entry name" value="TolB, C-terminal domain"/>
    <property type="match status" value="1"/>
</dbReference>
<evidence type="ECO:0000313" key="14">
    <source>
        <dbReference type="Proteomes" id="UP000515135"/>
    </source>
</evidence>
<dbReference type="InterPro" id="IPR027370">
    <property type="entry name" value="Znf-RING_euk"/>
</dbReference>
<evidence type="ECO:0000256" key="2">
    <source>
        <dbReference type="ARBA" id="ARBA00008518"/>
    </source>
</evidence>
<dbReference type="InterPro" id="IPR050952">
    <property type="entry name" value="TRIM-NHL_E3_ligases"/>
</dbReference>
<dbReference type="Pfam" id="PF13445">
    <property type="entry name" value="zf-RING_UBOX"/>
    <property type="match status" value="1"/>
</dbReference>
<comment type="similarity">
    <text evidence="2">Belongs to the TRIM/RBCC family.</text>
</comment>
<dbReference type="GO" id="GO:0061630">
    <property type="term" value="F:ubiquitin protein ligase activity"/>
    <property type="evidence" value="ECO:0007669"/>
    <property type="project" value="UniProtKB-EC"/>
</dbReference>
<dbReference type="Gene3D" id="3.30.40.10">
    <property type="entry name" value="Zinc/RING finger domain, C3HC4 (zinc finger)"/>
    <property type="match status" value="1"/>
</dbReference>
<dbReference type="PROSITE" id="PS51125">
    <property type="entry name" value="NHL"/>
    <property type="match status" value="2"/>
</dbReference>
<evidence type="ECO:0000259" key="13">
    <source>
        <dbReference type="PROSITE" id="PS50119"/>
    </source>
</evidence>
<dbReference type="Pfam" id="PF00643">
    <property type="entry name" value="zf-B_box"/>
    <property type="match status" value="1"/>
</dbReference>
<dbReference type="GO" id="GO:0043161">
    <property type="term" value="P:proteasome-mediated ubiquitin-dependent protein catabolic process"/>
    <property type="evidence" value="ECO:0007669"/>
    <property type="project" value="TreeGrafter"/>
</dbReference>
<keyword evidence="7 9" id="KW-0863">Zinc-finger</keyword>
<dbReference type="KEGG" id="bbel:109463798"/>
<dbReference type="InterPro" id="IPR001841">
    <property type="entry name" value="Znf_RING"/>
</dbReference>
<dbReference type="SUPFAM" id="SSF57850">
    <property type="entry name" value="RING/U-box"/>
    <property type="match status" value="1"/>
</dbReference>
<dbReference type="SUPFAM" id="SSF57845">
    <property type="entry name" value="B-box zinc-binding domain"/>
    <property type="match status" value="1"/>
</dbReference>
<dbReference type="PANTHER" id="PTHR24104:SF50">
    <property type="entry name" value="SMP-30_GLUCONOLACTONASE_LRE-LIKE REGION DOMAIN-CONTAINING PROTEIN"/>
    <property type="match status" value="1"/>
</dbReference>
<evidence type="ECO:0000256" key="9">
    <source>
        <dbReference type="PROSITE-ProRule" id="PRU00024"/>
    </source>
</evidence>
<dbReference type="PROSITE" id="PS50119">
    <property type="entry name" value="ZF_BBOX"/>
    <property type="match status" value="1"/>
</dbReference>
<dbReference type="SUPFAM" id="SSF101898">
    <property type="entry name" value="NHL repeat"/>
    <property type="match status" value="1"/>
</dbReference>
<dbReference type="GO" id="GO:0008270">
    <property type="term" value="F:zinc ion binding"/>
    <property type="evidence" value="ECO:0007669"/>
    <property type="project" value="UniProtKB-KW"/>
</dbReference>
<evidence type="ECO:0000256" key="7">
    <source>
        <dbReference type="ARBA" id="ARBA00022771"/>
    </source>
</evidence>
<evidence type="ECO:0000256" key="10">
    <source>
        <dbReference type="PROSITE-ProRule" id="PRU00504"/>
    </source>
</evidence>
<protein>
    <recommendedName>
        <fullName evidence="3">RING-type E3 ubiquitin transferase</fullName>
        <ecNumber evidence="3">2.3.2.27</ecNumber>
    </recommendedName>
</protein>
<dbReference type="InterPro" id="IPR013083">
    <property type="entry name" value="Znf_RING/FYVE/PHD"/>
</dbReference>
<proteinExistence type="inferred from homology"/>
<dbReference type="PANTHER" id="PTHR24104">
    <property type="entry name" value="E3 UBIQUITIN-PROTEIN LIGASE NHLRC1-RELATED"/>
    <property type="match status" value="1"/>
</dbReference>
<evidence type="ECO:0000256" key="11">
    <source>
        <dbReference type="SAM" id="MobiDB-lite"/>
    </source>
</evidence>
<dbReference type="PROSITE" id="PS00518">
    <property type="entry name" value="ZF_RING_1"/>
    <property type="match status" value="1"/>
</dbReference>
<feature type="repeat" description="NHL" evidence="10">
    <location>
        <begin position="527"/>
        <end position="570"/>
    </location>
</feature>
<dbReference type="Gene3D" id="3.30.160.60">
    <property type="entry name" value="Classic Zinc Finger"/>
    <property type="match status" value="1"/>
</dbReference>
<feature type="region of interest" description="Disordered" evidence="11">
    <location>
        <begin position="304"/>
        <end position="349"/>
    </location>
</feature>
<dbReference type="Proteomes" id="UP000515135">
    <property type="component" value="Unplaced"/>
</dbReference>
<reference evidence="15" key="1">
    <citation type="submission" date="2025-08" db="UniProtKB">
        <authorList>
            <consortium name="RefSeq"/>
        </authorList>
    </citation>
    <scope>IDENTIFICATION</scope>
    <source>
        <tissue evidence="15">Gonad</tissue>
    </source>
</reference>
<keyword evidence="6" id="KW-0677">Repeat</keyword>
<evidence type="ECO:0000259" key="12">
    <source>
        <dbReference type="PROSITE" id="PS50089"/>
    </source>
</evidence>
<dbReference type="InterPro" id="IPR000315">
    <property type="entry name" value="Znf_B-box"/>
</dbReference>
<dbReference type="OrthoDB" id="10020332at2759"/>
<keyword evidence="8" id="KW-0862">Zinc</keyword>
<dbReference type="PROSITE" id="PS50089">
    <property type="entry name" value="ZF_RING_2"/>
    <property type="match status" value="1"/>
</dbReference>
<dbReference type="FunFam" id="3.30.160.60:FF:002399">
    <property type="entry name" value="Predicted protein"/>
    <property type="match status" value="1"/>
</dbReference>
<evidence type="ECO:0000256" key="3">
    <source>
        <dbReference type="ARBA" id="ARBA00012483"/>
    </source>
</evidence>
<keyword evidence="5" id="KW-0479">Metal-binding</keyword>
<dbReference type="EC" id="2.3.2.27" evidence="3"/>
<dbReference type="GeneID" id="109463798"/>
<evidence type="ECO:0000256" key="5">
    <source>
        <dbReference type="ARBA" id="ARBA00022723"/>
    </source>
</evidence>
<feature type="domain" description="B box-type" evidence="13">
    <location>
        <begin position="94"/>
        <end position="135"/>
    </location>
</feature>
<accession>A0A6P4Y0T6</accession>
<name>A0A6P4Y0T6_BRABE</name>
<dbReference type="GO" id="GO:0000209">
    <property type="term" value="P:protein polyubiquitination"/>
    <property type="evidence" value="ECO:0007669"/>
    <property type="project" value="TreeGrafter"/>
</dbReference>
<dbReference type="InterPro" id="IPR001258">
    <property type="entry name" value="NHL_repeat"/>
</dbReference>
<dbReference type="SMART" id="SM00336">
    <property type="entry name" value="BBOX"/>
    <property type="match status" value="1"/>
</dbReference>
<gene>
    <name evidence="15" type="primary">LOC109463798</name>
</gene>
<evidence type="ECO:0000313" key="15">
    <source>
        <dbReference type="RefSeq" id="XP_019616224.1"/>
    </source>
</evidence>
<dbReference type="Pfam" id="PF01436">
    <property type="entry name" value="NHL"/>
    <property type="match status" value="2"/>
</dbReference>
<dbReference type="InterPro" id="IPR017907">
    <property type="entry name" value="Znf_RING_CS"/>
</dbReference>
<evidence type="ECO:0000256" key="1">
    <source>
        <dbReference type="ARBA" id="ARBA00000900"/>
    </source>
</evidence>
<evidence type="ECO:0000256" key="4">
    <source>
        <dbReference type="ARBA" id="ARBA00022553"/>
    </source>
</evidence>
<dbReference type="Gene3D" id="2.40.10.500">
    <property type="match status" value="1"/>
</dbReference>
<comment type="catalytic activity">
    <reaction evidence="1">
        <text>S-ubiquitinyl-[E2 ubiquitin-conjugating enzyme]-L-cysteine + [acceptor protein]-L-lysine = [E2 ubiquitin-conjugating enzyme]-L-cysteine + N(6)-ubiquitinyl-[acceptor protein]-L-lysine.</text>
        <dbReference type="EC" id="2.3.2.27"/>
    </reaction>
</comment>
<feature type="domain" description="RING-type" evidence="12">
    <location>
        <begin position="18"/>
        <end position="58"/>
    </location>
</feature>
<feature type="repeat" description="NHL" evidence="10">
    <location>
        <begin position="335"/>
        <end position="375"/>
    </location>
</feature>
<dbReference type="FunFam" id="2.120.10.30:FF:000064">
    <property type="entry name" value="Uncharacterized protein"/>
    <property type="match status" value="1"/>
</dbReference>
<evidence type="ECO:0000256" key="8">
    <source>
        <dbReference type="ARBA" id="ARBA00022833"/>
    </source>
</evidence>
<dbReference type="InterPro" id="IPR011042">
    <property type="entry name" value="6-blade_b-propeller_TolB-like"/>
</dbReference>
<dbReference type="SMART" id="SM00184">
    <property type="entry name" value="RING"/>
    <property type="match status" value="1"/>
</dbReference>
<organism evidence="14 15">
    <name type="scientific">Branchiostoma belcheri</name>
    <name type="common">Amphioxus</name>
    <dbReference type="NCBI Taxonomy" id="7741"/>
    <lineage>
        <taxon>Eukaryota</taxon>
        <taxon>Metazoa</taxon>
        <taxon>Chordata</taxon>
        <taxon>Cephalochordata</taxon>
        <taxon>Leptocardii</taxon>
        <taxon>Amphioxiformes</taxon>
        <taxon>Branchiostomatidae</taxon>
        <taxon>Branchiostoma</taxon>
    </lineage>
</organism>
<sequence>MAAALTTLETQFSEELSCSICLELFTRPKMLPCQHTFCQDCLQDHAGRGGTFRCPNCRRQVLLPPQGVAGLPDNRIVANMCEKMQDQAKMKPPQSGNRCSYHPSEEVKLYCKQCYLPVCTECCEESHDGHPTTGLKKAAQERGSVQALINEGRNILEGYCGFLEGLGEKEKTLNEQKQQRDNNIIQAYNQTMQTMAQKLTERKDLLLSESQQNHSQNLEEIQIARLGVLADANELSAACDQAEQEMEKEGLAFLSQQTALAEVVGKYRGKAAPTPVQHQPAVFEPTDTPMPVLGHVTVQSLPSAPIPAAPAARGTNHHHPPNQRRGEHQPQRVTFGREGSGTGQFQGPRGVTVSDEGKIFVADRWNYRIQVFTLQGTFVHQFPTVVSGAQKMYPRDVAMDGEGNLWVVGSKGSAEFAVQYTKQGRVLRKFDLQKSRLDRGVAVNTRKNHILITQTTGNPNNRHGEVQVFRPDGKLVKTVGGKFKNFVRRRQGMKHPGYITVDREGKFLVSDGDSNCVFLYDEDRQIQFQFGGEGRGEGQLRYPRGICTDSAGNIIVADGGNRRVEMFDKTGTFLKHIATDMESPQAVAMATQGQLVVTDNRNQTVTIFQNY</sequence>
<dbReference type="RefSeq" id="XP_019616224.1">
    <property type="nucleotide sequence ID" value="XM_019760665.1"/>
</dbReference>
<evidence type="ECO:0000256" key="6">
    <source>
        <dbReference type="ARBA" id="ARBA00022737"/>
    </source>
</evidence>